<evidence type="ECO:0000313" key="1">
    <source>
        <dbReference type="EMBL" id="CEG35218.1"/>
    </source>
</evidence>
<proteinExistence type="predicted"/>
<accession>A0A0P1A570</accession>
<protein>
    <submittedName>
        <fullName evidence="1">Uncharacterized protein</fullName>
    </submittedName>
</protein>
<organism evidence="1 2">
    <name type="scientific">Plasmopara halstedii</name>
    <name type="common">Downy mildew of sunflower</name>
    <dbReference type="NCBI Taxonomy" id="4781"/>
    <lineage>
        <taxon>Eukaryota</taxon>
        <taxon>Sar</taxon>
        <taxon>Stramenopiles</taxon>
        <taxon>Oomycota</taxon>
        <taxon>Peronosporomycetes</taxon>
        <taxon>Peronosporales</taxon>
        <taxon>Peronosporaceae</taxon>
        <taxon>Plasmopara</taxon>
    </lineage>
</organism>
<dbReference type="AlphaFoldDB" id="A0A0P1A570"/>
<dbReference type="GeneID" id="36404085"/>
<dbReference type="RefSeq" id="XP_024571587.1">
    <property type="nucleotide sequence ID" value="XM_024721667.1"/>
</dbReference>
<reference evidence="2" key="1">
    <citation type="submission" date="2014-09" db="EMBL/GenBank/DDBJ databases">
        <authorList>
            <person name="Sharma Rahul"/>
            <person name="Thines Marco"/>
        </authorList>
    </citation>
    <scope>NUCLEOTIDE SEQUENCE [LARGE SCALE GENOMIC DNA]</scope>
</reference>
<sequence>MNNTARLDGPVALRSAMSKSLWRYVTLSLPRDDLDQIWEPATYIFGALRAYGVPHAAQI</sequence>
<keyword evidence="2" id="KW-1185">Reference proteome</keyword>
<evidence type="ECO:0000313" key="2">
    <source>
        <dbReference type="Proteomes" id="UP000054928"/>
    </source>
</evidence>
<dbReference type="EMBL" id="CCYD01000033">
    <property type="protein sequence ID" value="CEG35218.1"/>
    <property type="molecule type" value="Genomic_DNA"/>
</dbReference>
<name>A0A0P1A570_PLAHL</name>
<dbReference type="Proteomes" id="UP000054928">
    <property type="component" value="Unassembled WGS sequence"/>
</dbReference>